<feature type="non-terminal residue" evidence="1">
    <location>
        <position position="1"/>
    </location>
</feature>
<accession>A0A0F9EET5</accession>
<sequence>DFYLKIIGRKEQYRARNNFVNMALGVSADWILFLDDDMIVPDDLFTRLRAHDKDVCGALYFQRGGQYYPVIMQRVEGKDGFVNFRFVEDFPRKALTKVDVIGGGCMLIKTSVFKSMMEPYFWIDGIVGTDIAICERFREAKVEVWVDTSIELGHMTTGEVLTEKTLPPHRRFTGMIRERLLEDIMDYTGLGKDRIYDACARAACEDYAGIWNSRERESWEGYKDYYTNEPDRQLLHLVYHQMITEQPGDYVVNRVDPYLLKRILPGENILDFGAGSGMYTVAMAENGFNVRSVDLIDSPYQEFVEWRVKKHNLNVDFGQVLDFNEWTPNVFAKWGEYHAVLMLGVFDHLPNPFEVVERIHRSMAIGGLLIMDVNKGKSALQGQPQHIMAFDPGTVNRKIEKLGFKQDNSNEFIWERL</sequence>
<comment type="caution">
    <text evidence="1">The sequence shown here is derived from an EMBL/GenBank/DDBJ whole genome shotgun (WGS) entry which is preliminary data.</text>
</comment>
<dbReference type="Gene3D" id="3.40.50.150">
    <property type="entry name" value="Vaccinia Virus protein VP39"/>
    <property type="match status" value="1"/>
</dbReference>
<gene>
    <name evidence="1" type="ORF">LCGC14_2434710</name>
</gene>
<dbReference type="Gene3D" id="3.90.550.40">
    <property type="match status" value="1"/>
</dbReference>
<organism evidence="1">
    <name type="scientific">marine sediment metagenome</name>
    <dbReference type="NCBI Taxonomy" id="412755"/>
    <lineage>
        <taxon>unclassified sequences</taxon>
        <taxon>metagenomes</taxon>
        <taxon>ecological metagenomes</taxon>
    </lineage>
</organism>
<dbReference type="SUPFAM" id="SSF53335">
    <property type="entry name" value="S-adenosyl-L-methionine-dependent methyltransferases"/>
    <property type="match status" value="1"/>
</dbReference>
<name>A0A0F9EET5_9ZZZZ</name>
<dbReference type="AlphaFoldDB" id="A0A0F9EET5"/>
<dbReference type="InterPro" id="IPR029044">
    <property type="entry name" value="Nucleotide-diphossugar_trans"/>
</dbReference>
<evidence type="ECO:0000313" key="1">
    <source>
        <dbReference type="EMBL" id="KKL22513.1"/>
    </source>
</evidence>
<dbReference type="EMBL" id="LAZR01037321">
    <property type="protein sequence ID" value="KKL22513.1"/>
    <property type="molecule type" value="Genomic_DNA"/>
</dbReference>
<protein>
    <submittedName>
        <fullName evidence="1">Uncharacterized protein</fullName>
    </submittedName>
</protein>
<proteinExistence type="predicted"/>
<dbReference type="Pfam" id="PF13489">
    <property type="entry name" value="Methyltransf_23"/>
    <property type="match status" value="1"/>
</dbReference>
<dbReference type="CDD" id="cd02440">
    <property type="entry name" value="AdoMet_MTases"/>
    <property type="match status" value="1"/>
</dbReference>
<dbReference type="SUPFAM" id="SSF53448">
    <property type="entry name" value="Nucleotide-diphospho-sugar transferases"/>
    <property type="match status" value="1"/>
</dbReference>
<dbReference type="InterPro" id="IPR029063">
    <property type="entry name" value="SAM-dependent_MTases_sf"/>
</dbReference>
<reference evidence="1" key="1">
    <citation type="journal article" date="2015" name="Nature">
        <title>Complex archaea that bridge the gap between prokaryotes and eukaryotes.</title>
        <authorList>
            <person name="Spang A."/>
            <person name="Saw J.H."/>
            <person name="Jorgensen S.L."/>
            <person name="Zaremba-Niedzwiedzka K."/>
            <person name="Martijn J."/>
            <person name="Lind A.E."/>
            <person name="van Eijk R."/>
            <person name="Schleper C."/>
            <person name="Guy L."/>
            <person name="Ettema T.J."/>
        </authorList>
    </citation>
    <scope>NUCLEOTIDE SEQUENCE</scope>
</reference>